<evidence type="ECO:0000313" key="7">
    <source>
        <dbReference type="Proteomes" id="UP001501940"/>
    </source>
</evidence>
<reference evidence="6" key="2">
    <citation type="submission" date="2025-08" db="UniProtKB">
        <authorList>
            <consortium name="Ensembl"/>
        </authorList>
    </citation>
    <scope>IDENTIFICATION</scope>
</reference>
<evidence type="ECO:0008006" key="8">
    <source>
        <dbReference type="Google" id="ProtNLM"/>
    </source>
</evidence>
<reference evidence="6" key="3">
    <citation type="submission" date="2025-09" db="UniProtKB">
        <authorList>
            <consortium name="Ensembl"/>
        </authorList>
    </citation>
    <scope>IDENTIFICATION</scope>
</reference>
<evidence type="ECO:0000256" key="3">
    <source>
        <dbReference type="ARBA" id="ARBA00022525"/>
    </source>
</evidence>
<evidence type="ECO:0000256" key="4">
    <source>
        <dbReference type="ARBA" id="ARBA00022729"/>
    </source>
</evidence>
<name>A0A3Q1BMN6_AMPOC</name>
<dbReference type="PANTHER" id="PTHR18820:SF1">
    <property type="entry name" value="PROTEIN LEG1 HOMOLOG"/>
    <property type="match status" value="1"/>
</dbReference>
<sequence length="387" mass="42315">MSGSNFACHVPECNLKVYINTASTPRTTSFAASTMQRPAVLGFLLACAASLCSSTVITKDGRPIGWDQTVETLTDLPSKDGTVTPNPWHFPDRMSLYRVLIAATDPFMASMGSNTTDSPVWGLPVMLAWEYVSGRLMDPTGTTTCGQESDKSCISPQSWWACESYHTSVLPFLSAAQQGVFGADVQVKMQKPASGEDYCTTYADCATRFPDAMTKWDTFYKDLRATSESDQPDNVKKDTILGLYWTARMSATSACSASQSKYSSEEVALFTAWIDGAEYYAACHHHTNLATAVNLTSPMPSRVLRTGDVAPNIEGLTPEENHTVSILNWMKGINTLFFGAPVRLWKSAMCSVSTREQGRNMMNELVLSPTFPKATFTSMVTELLATC</sequence>
<reference evidence="6 7" key="1">
    <citation type="submission" date="2022-01" db="EMBL/GenBank/DDBJ databases">
        <title>A chromosome-scale genome assembly of the false clownfish, Amphiprion ocellaris.</title>
        <authorList>
            <person name="Ryu T."/>
        </authorList>
    </citation>
    <scope>NUCLEOTIDE SEQUENCE [LARGE SCALE GENOMIC DNA]</scope>
</reference>
<keyword evidence="5" id="KW-0325">Glycoprotein</keyword>
<dbReference type="PANTHER" id="PTHR18820">
    <property type="entry name" value="LEG1"/>
    <property type="match status" value="1"/>
</dbReference>
<accession>A0A3Q1BMN6</accession>
<keyword evidence="7" id="KW-1185">Reference proteome</keyword>
<keyword evidence="3" id="KW-0964">Secreted</keyword>
<keyword evidence="4" id="KW-0732">Signal</keyword>
<comment type="similarity">
    <text evidence="2">Belongs to the LEG1 family.</text>
</comment>
<dbReference type="GO" id="GO:0005615">
    <property type="term" value="C:extracellular space"/>
    <property type="evidence" value="ECO:0007669"/>
    <property type="project" value="TreeGrafter"/>
</dbReference>
<protein>
    <recommendedName>
        <fullName evidence="8">Protein LEG1 homolog</fullName>
    </recommendedName>
</protein>
<dbReference type="OMA" id="PKLMDDW"/>
<dbReference type="STRING" id="80972.ENSAOCP00000014803"/>
<dbReference type="Pfam" id="PF05612">
    <property type="entry name" value="Leg1"/>
    <property type="match status" value="1"/>
</dbReference>
<proteinExistence type="inferred from homology"/>
<organism evidence="6 7">
    <name type="scientific">Amphiprion ocellaris</name>
    <name type="common">Clown anemonefish</name>
    <dbReference type="NCBI Taxonomy" id="80972"/>
    <lineage>
        <taxon>Eukaryota</taxon>
        <taxon>Metazoa</taxon>
        <taxon>Chordata</taxon>
        <taxon>Craniata</taxon>
        <taxon>Vertebrata</taxon>
        <taxon>Euteleostomi</taxon>
        <taxon>Actinopterygii</taxon>
        <taxon>Neopterygii</taxon>
        <taxon>Teleostei</taxon>
        <taxon>Neoteleostei</taxon>
        <taxon>Acanthomorphata</taxon>
        <taxon>Ovalentaria</taxon>
        <taxon>Pomacentridae</taxon>
        <taxon>Amphiprion</taxon>
    </lineage>
</organism>
<evidence type="ECO:0000256" key="1">
    <source>
        <dbReference type="ARBA" id="ARBA00004613"/>
    </source>
</evidence>
<dbReference type="InterPro" id="IPR008499">
    <property type="entry name" value="Leg1"/>
</dbReference>
<evidence type="ECO:0000256" key="2">
    <source>
        <dbReference type="ARBA" id="ARBA00009122"/>
    </source>
</evidence>
<dbReference type="AlphaFoldDB" id="A0A3Q1BMN6"/>
<dbReference type="GeneTree" id="ENSGT00390000004904"/>
<dbReference type="Ensembl" id="ENSAOCT00000031593.2">
    <property type="protein sequence ID" value="ENSAOCP00000014803.2"/>
    <property type="gene ID" value="ENSAOCG00000001414.2"/>
</dbReference>
<evidence type="ECO:0000313" key="6">
    <source>
        <dbReference type="Ensembl" id="ENSAOCP00000014803.2"/>
    </source>
</evidence>
<comment type="subcellular location">
    <subcellularLocation>
        <location evidence="1">Secreted</location>
    </subcellularLocation>
</comment>
<dbReference type="Proteomes" id="UP001501940">
    <property type="component" value="Chromosome 12"/>
</dbReference>
<evidence type="ECO:0000256" key="5">
    <source>
        <dbReference type="ARBA" id="ARBA00023180"/>
    </source>
</evidence>